<gene>
    <name evidence="9" type="ORF">CP970_20015</name>
</gene>
<evidence type="ECO:0000313" key="10">
    <source>
        <dbReference type="Proteomes" id="UP000325529"/>
    </source>
</evidence>
<evidence type="ECO:0000256" key="4">
    <source>
        <dbReference type="ARBA" id="ARBA00022964"/>
    </source>
</evidence>
<dbReference type="InterPro" id="IPR042098">
    <property type="entry name" value="TauD-like_sf"/>
</dbReference>
<evidence type="ECO:0000256" key="2">
    <source>
        <dbReference type="ARBA" id="ARBA00008654"/>
    </source>
</evidence>
<keyword evidence="5" id="KW-0560">Oxidoreductase</keyword>
<dbReference type="GO" id="GO:0051213">
    <property type="term" value="F:dioxygenase activity"/>
    <property type="evidence" value="ECO:0007669"/>
    <property type="project" value="UniProtKB-KW"/>
</dbReference>
<dbReference type="AlphaFoldDB" id="A0A5J6GAU3"/>
<dbReference type="Gene3D" id="3.60.130.10">
    <property type="entry name" value="Clavaminate synthase-like"/>
    <property type="match status" value="1"/>
</dbReference>
<dbReference type="KEGG" id="ska:CP970_20015"/>
<reference evidence="9 10" key="1">
    <citation type="submission" date="2017-09" db="EMBL/GenBank/DDBJ databases">
        <authorList>
            <person name="Lee N."/>
            <person name="Cho B.-K."/>
        </authorList>
    </citation>
    <scope>NUCLEOTIDE SEQUENCE [LARGE SCALE GENOMIC DNA]</scope>
    <source>
        <strain evidence="9 10">ATCC 12853</strain>
    </source>
</reference>
<dbReference type="PANTHER" id="PTHR10696">
    <property type="entry name" value="GAMMA-BUTYROBETAINE HYDROXYLASE-RELATED"/>
    <property type="match status" value="1"/>
</dbReference>
<dbReference type="InterPro" id="IPR003819">
    <property type="entry name" value="TauD/TfdA-like"/>
</dbReference>
<evidence type="ECO:0000256" key="3">
    <source>
        <dbReference type="ARBA" id="ARBA00022723"/>
    </source>
</evidence>
<dbReference type="PANTHER" id="PTHR10696:SF25">
    <property type="entry name" value="OXIDOREDUCTASE AIM17-RELATED"/>
    <property type="match status" value="1"/>
</dbReference>
<evidence type="ECO:0000256" key="7">
    <source>
        <dbReference type="SAM" id="MobiDB-lite"/>
    </source>
</evidence>
<keyword evidence="6" id="KW-0408">Iron</keyword>
<comment type="cofactor">
    <cofactor evidence="1">
        <name>Fe(2+)</name>
        <dbReference type="ChEBI" id="CHEBI:29033"/>
    </cofactor>
</comment>
<sequence>MSAVVRRSSAMRHIPQQTDGLFSGHRIDTSRPGAIDRITDGVRKRGLVTLTGIDSRTDALALAAQIMTVIPHRDSDSDGITTIRDTRRHTHRAGFAGFGNGPLEPHTERSGSPSPPRLMMLVCGQAAHAGGDSVLVDGRAVHADLVTGARAAASALAQPRSAYFGAGDGHPSQVFTIYDDDQVAVRLRLDGLARFSPIVQPYLPTLRAAIARHQLLMPMAPGQGYVLDNRRWLHARTAFTGSRVCWRALGEPRFAMSHGFIPQLAAQAAPALVGP</sequence>
<evidence type="ECO:0000259" key="8">
    <source>
        <dbReference type="Pfam" id="PF02668"/>
    </source>
</evidence>
<dbReference type="Pfam" id="PF02668">
    <property type="entry name" value="TauD"/>
    <property type="match status" value="1"/>
</dbReference>
<keyword evidence="10" id="KW-1185">Reference proteome</keyword>
<evidence type="ECO:0000256" key="5">
    <source>
        <dbReference type="ARBA" id="ARBA00023002"/>
    </source>
</evidence>
<comment type="similarity">
    <text evidence="2">Belongs to the gamma-BBH/TMLD family.</text>
</comment>
<evidence type="ECO:0000313" key="9">
    <source>
        <dbReference type="EMBL" id="QEU92890.1"/>
    </source>
</evidence>
<dbReference type="EMBL" id="CP023699">
    <property type="protein sequence ID" value="QEU92890.1"/>
    <property type="molecule type" value="Genomic_DNA"/>
</dbReference>
<proteinExistence type="inferred from homology"/>
<keyword evidence="4" id="KW-0223">Dioxygenase</keyword>
<dbReference type="Proteomes" id="UP000325529">
    <property type="component" value="Chromosome"/>
</dbReference>
<keyword evidence="3" id="KW-0479">Metal-binding</keyword>
<dbReference type="InterPro" id="IPR050411">
    <property type="entry name" value="AlphaKG_dependent_hydroxylases"/>
</dbReference>
<dbReference type="GO" id="GO:0046872">
    <property type="term" value="F:metal ion binding"/>
    <property type="evidence" value="ECO:0007669"/>
    <property type="project" value="UniProtKB-KW"/>
</dbReference>
<dbReference type="GO" id="GO:0045329">
    <property type="term" value="P:carnitine biosynthetic process"/>
    <property type="evidence" value="ECO:0007669"/>
    <property type="project" value="TreeGrafter"/>
</dbReference>
<feature type="region of interest" description="Disordered" evidence="7">
    <location>
        <begin position="94"/>
        <end position="115"/>
    </location>
</feature>
<protein>
    <recommendedName>
        <fullName evidence="8">TauD/TfdA-like domain-containing protein</fullName>
    </recommendedName>
</protein>
<evidence type="ECO:0000256" key="1">
    <source>
        <dbReference type="ARBA" id="ARBA00001954"/>
    </source>
</evidence>
<name>A0A5J6GAU3_STRKN</name>
<evidence type="ECO:0000256" key="6">
    <source>
        <dbReference type="ARBA" id="ARBA00023004"/>
    </source>
</evidence>
<accession>A0A5J6GAU3</accession>
<feature type="domain" description="TauD/TfdA-like" evidence="8">
    <location>
        <begin position="33"/>
        <end position="248"/>
    </location>
</feature>
<dbReference type="SUPFAM" id="SSF51197">
    <property type="entry name" value="Clavaminate synthase-like"/>
    <property type="match status" value="1"/>
</dbReference>
<organism evidence="9 10">
    <name type="scientific">Streptomyces kanamyceticus</name>
    <dbReference type="NCBI Taxonomy" id="1967"/>
    <lineage>
        <taxon>Bacteria</taxon>
        <taxon>Bacillati</taxon>
        <taxon>Actinomycetota</taxon>
        <taxon>Actinomycetes</taxon>
        <taxon>Kitasatosporales</taxon>
        <taxon>Streptomycetaceae</taxon>
        <taxon>Streptomyces</taxon>
    </lineage>
</organism>